<protein>
    <submittedName>
        <fullName evidence="3">STAS domain-containing protein</fullName>
    </submittedName>
</protein>
<dbReference type="PANTHER" id="PTHR33745">
    <property type="entry name" value="RSBT ANTAGONIST PROTEIN RSBS-RELATED"/>
    <property type="match status" value="1"/>
</dbReference>
<sequence length="274" mass="31008">MEQYNKVKNYLLEHSTELAKEFISKALENSPIEIPPEHVEISTKANAEFLELLANSFEESEEGAAEELIEWSKQYGEQQAANLANLTTMIKPYAANRLIYLKRISEISMSLGLDTEHVVNVNNRVSFLLDTSMTETIFAYEAYKEAQIVEREREINELSAPLVPLKDAVAILPIIGMIDFNRMEHLLNNVIPEIPRQEIEHVIIDFSGILTIDVEVAHHIYKIHSVLGLLGIHVLFTGIRPNLSLAVVQAGLDFSKFETYSNVQVALNHIEKNI</sequence>
<dbReference type="OrthoDB" id="2677458at2"/>
<proteinExistence type="predicted"/>
<evidence type="ECO:0000313" key="3">
    <source>
        <dbReference type="EMBL" id="AYC28626.1"/>
    </source>
</evidence>
<dbReference type="RefSeq" id="WP_119882371.1">
    <property type="nucleotide sequence ID" value="NZ_CP032418.1"/>
</dbReference>
<dbReference type="InterPro" id="IPR051932">
    <property type="entry name" value="Bact_StressResp_Reg"/>
</dbReference>
<dbReference type="InterPro" id="IPR002645">
    <property type="entry name" value="STAS_dom"/>
</dbReference>
<feature type="domain" description="STAS" evidence="2">
    <location>
        <begin position="159"/>
        <end position="270"/>
    </location>
</feature>
<dbReference type="CDD" id="cd07041">
    <property type="entry name" value="STAS_RsbR_RsbS_like"/>
    <property type="match status" value="1"/>
</dbReference>
<keyword evidence="1" id="KW-0597">Phosphoprotein</keyword>
<name>A0A385YPU9_9BACL</name>
<evidence type="ECO:0000256" key="1">
    <source>
        <dbReference type="ARBA" id="ARBA00022553"/>
    </source>
</evidence>
<dbReference type="Proteomes" id="UP000265725">
    <property type="component" value="Chromosome"/>
</dbReference>
<dbReference type="PROSITE" id="PS50801">
    <property type="entry name" value="STAS"/>
    <property type="match status" value="1"/>
</dbReference>
<dbReference type="EMBL" id="CP032418">
    <property type="protein sequence ID" value="AYC28626.1"/>
    <property type="molecule type" value="Genomic_DNA"/>
</dbReference>
<dbReference type="AlphaFoldDB" id="A0A385YPU9"/>
<keyword evidence="4" id="KW-1185">Reference proteome</keyword>
<gene>
    <name evidence="3" type="ORF">D3873_01600</name>
</gene>
<dbReference type="KEGG" id="paek:D3873_01600"/>
<reference evidence="4" key="1">
    <citation type="submission" date="2018-09" db="EMBL/GenBank/DDBJ databases">
        <authorList>
            <person name="Zhu H."/>
        </authorList>
    </citation>
    <scope>NUCLEOTIDE SEQUENCE [LARGE SCALE GENOMIC DNA]</scope>
    <source>
        <strain evidence="4">K2R23-3</strain>
    </source>
</reference>
<dbReference type="InterPro" id="IPR036513">
    <property type="entry name" value="STAS_dom_sf"/>
</dbReference>
<dbReference type="Gene3D" id="3.30.750.24">
    <property type="entry name" value="STAS domain"/>
    <property type="match status" value="1"/>
</dbReference>
<dbReference type="PANTHER" id="PTHR33745:SF3">
    <property type="entry name" value="RSBT CO-ANTAGONIST PROTEIN RSBRC"/>
    <property type="match status" value="1"/>
</dbReference>
<evidence type="ECO:0000313" key="4">
    <source>
        <dbReference type="Proteomes" id="UP000265725"/>
    </source>
</evidence>
<dbReference type="SUPFAM" id="SSF52091">
    <property type="entry name" value="SpoIIaa-like"/>
    <property type="match status" value="1"/>
</dbReference>
<accession>A0A385YPU9</accession>
<evidence type="ECO:0000259" key="2">
    <source>
        <dbReference type="PROSITE" id="PS50801"/>
    </source>
</evidence>
<organism evidence="3 4">
    <name type="scientific">Paenisporosarcina cavernae</name>
    <dbReference type="NCBI Taxonomy" id="2320858"/>
    <lineage>
        <taxon>Bacteria</taxon>
        <taxon>Bacillati</taxon>
        <taxon>Bacillota</taxon>
        <taxon>Bacilli</taxon>
        <taxon>Bacillales</taxon>
        <taxon>Caryophanaceae</taxon>
        <taxon>Paenisporosarcina</taxon>
    </lineage>
</organism>
<dbReference type="Pfam" id="PF01740">
    <property type="entry name" value="STAS"/>
    <property type="match status" value="1"/>
</dbReference>